<accession>A0A833GX65</accession>
<evidence type="ECO:0000313" key="3">
    <source>
        <dbReference type="Proteomes" id="UP000460298"/>
    </source>
</evidence>
<evidence type="ECO:0000313" key="2">
    <source>
        <dbReference type="EMBL" id="KAB2928735.1"/>
    </source>
</evidence>
<protein>
    <submittedName>
        <fullName evidence="2">AAA family ATPase</fullName>
    </submittedName>
</protein>
<name>A0A833GX65_9LEPT</name>
<dbReference type="EMBL" id="WBUI01000045">
    <property type="protein sequence ID" value="KAB2928735.1"/>
    <property type="molecule type" value="Genomic_DNA"/>
</dbReference>
<dbReference type="InterPro" id="IPR026866">
    <property type="entry name" value="CR006_AAA"/>
</dbReference>
<comment type="caution">
    <text evidence="2">The sequence shown here is derived from an EMBL/GenBank/DDBJ whole genome shotgun (WGS) entry which is preliminary data.</text>
</comment>
<feature type="domain" description="Protein CR006 P-loop" evidence="1">
    <location>
        <begin position="166"/>
        <end position="380"/>
    </location>
</feature>
<dbReference type="Proteomes" id="UP000460298">
    <property type="component" value="Unassembled WGS sequence"/>
</dbReference>
<organism evidence="2 3">
    <name type="scientific">Leptonema illini</name>
    <dbReference type="NCBI Taxonomy" id="183"/>
    <lineage>
        <taxon>Bacteria</taxon>
        <taxon>Pseudomonadati</taxon>
        <taxon>Spirochaetota</taxon>
        <taxon>Spirochaetia</taxon>
        <taxon>Leptospirales</taxon>
        <taxon>Leptospiraceae</taxon>
        <taxon>Leptonema</taxon>
    </lineage>
</organism>
<reference evidence="2 3" key="1">
    <citation type="submission" date="2019-10" db="EMBL/GenBank/DDBJ databases">
        <title>Extracellular Electron Transfer in a Candidatus Methanoperedens spp. Enrichment Culture.</title>
        <authorList>
            <person name="Berger S."/>
            <person name="Rangel Shaw D."/>
            <person name="Berben T."/>
            <person name="In 'T Zandt M."/>
            <person name="Frank J."/>
            <person name="Reimann J."/>
            <person name="Jetten M.S.M."/>
            <person name="Welte C.U."/>
        </authorList>
    </citation>
    <scope>NUCLEOTIDE SEQUENCE [LARGE SCALE GENOMIC DNA]</scope>
    <source>
        <strain evidence="2">SB12</strain>
    </source>
</reference>
<evidence type="ECO:0000259" key="1">
    <source>
        <dbReference type="Pfam" id="PF13166"/>
    </source>
</evidence>
<dbReference type="Pfam" id="PF13166">
    <property type="entry name" value="AAA_13"/>
    <property type="match status" value="1"/>
</dbReference>
<sequence>MTNTIPALIHLNTVADYLRKKLKNKKIILLFAYNATGKTRLSMDFKGLGKIGGKRDTLYFNAFTEDLFTWDNDLESDECRHLRLNMRSALFEGIEAYDIENRVREVLARYATFNFQIRKEEITREEAEKELYHQSITLENGLFFINYIVFEREVIEDGISKNVSDIKISRGEENIFFWCFFLSIAQLAFDAESPNDPYGWVTNIYIDDPISSIDEMNLVSVACDLAQLLIDEKIQQRFVISTHHSLFFNVLSNALKSGFGRPWEKSLVQYFFRLDDTGQYHLVEEKADTPYAYHLSIIEELRKAASNNTIKVFHFNMMRSVLEKTSAFFGFSAFTDCIKDHPRVQLFARFLNLFSHDKNLTFAYREPDDGQKKLLKEVIDLFLEKYQFNLHNTLPGHKE</sequence>
<proteinExistence type="predicted"/>
<gene>
    <name evidence="2" type="ORF">F9K24_21665</name>
</gene>
<dbReference type="AlphaFoldDB" id="A0A833GX65"/>